<evidence type="ECO:0000313" key="1">
    <source>
        <dbReference type="EMBL" id="REJ25908.1"/>
    </source>
</evidence>
<gene>
    <name evidence="1" type="ORF">C6P37_14295</name>
</gene>
<name>A0A3E0JZX4_9BACI</name>
<sequence length="60" mass="7009">MWNRRFRQKKENFSWLKKKYMDPFVAAFAPNLRPKLKRMKGAVCGRGAFIHARDDGLPAG</sequence>
<protein>
    <submittedName>
        <fullName evidence="1">Uncharacterized protein</fullName>
    </submittedName>
</protein>
<reference evidence="1 2" key="1">
    <citation type="submission" date="2018-03" db="EMBL/GenBank/DDBJ databases">
        <authorList>
            <person name="Keele B.F."/>
        </authorList>
    </citation>
    <scope>NUCLEOTIDE SEQUENCE [LARGE SCALE GENOMIC DNA]</scope>
    <source>
        <strain evidence="1">ZCTH4_d</strain>
    </source>
</reference>
<proteinExistence type="predicted"/>
<organism evidence="1 2">
    <name type="scientific">Caldibacillus debilis</name>
    <dbReference type="NCBI Taxonomy" id="301148"/>
    <lineage>
        <taxon>Bacteria</taxon>
        <taxon>Bacillati</taxon>
        <taxon>Bacillota</taxon>
        <taxon>Bacilli</taxon>
        <taxon>Bacillales</taxon>
        <taxon>Bacillaceae</taxon>
        <taxon>Caldibacillus</taxon>
    </lineage>
</organism>
<dbReference type="EMBL" id="QEWE01000029">
    <property type="protein sequence ID" value="REJ25908.1"/>
    <property type="molecule type" value="Genomic_DNA"/>
</dbReference>
<evidence type="ECO:0000313" key="2">
    <source>
        <dbReference type="Proteomes" id="UP000257014"/>
    </source>
</evidence>
<comment type="caution">
    <text evidence="1">The sequence shown here is derived from an EMBL/GenBank/DDBJ whole genome shotgun (WGS) entry which is preliminary data.</text>
</comment>
<dbReference type="Proteomes" id="UP000257014">
    <property type="component" value="Unassembled WGS sequence"/>
</dbReference>
<dbReference type="AlphaFoldDB" id="A0A3E0JZX4"/>
<accession>A0A3E0JZX4</accession>